<name>A0ABP0CZH4_9PEZI</name>
<organism evidence="5 6">
    <name type="scientific">Sporothrix eucalyptigena</name>
    <dbReference type="NCBI Taxonomy" id="1812306"/>
    <lineage>
        <taxon>Eukaryota</taxon>
        <taxon>Fungi</taxon>
        <taxon>Dikarya</taxon>
        <taxon>Ascomycota</taxon>
        <taxon>Pezizomycotina</taxon>
        <taxon>Sordariomycetes</taxon>
        <taxon>Sordariomycetidae</taxon>
        <taxon>Ophiostomatales</taxon>
        <taxon>Ophiostomataceae</taxon>
        <taxon>Sporothrix</taxon>
    </lineage>
</organism>
<accession>A0ABP0CZH4</accession>
<feature type="region of interest" description="Disordered" evidence="1">
    <location>
        <begin position="408"/>
        <end position="429"/>
    </location>
</feature>
<feature type="signal peptide" evidence="3">
    <location>
        <begin position="1"/>
        <end position="16"/>
    </location>
</feature>
<feature type="transmembrane region" description="Helical" evidence="2">
    <location>
        <begin position="220"/>
        <end position="239"/>
    </location>
</feature>
<evidence type="ECO:0000259" key="4">
    <source>
        <dbReference type="PROSITE" id="PS50836"/>
    </source>
</evidence>
<dbReference type="PROSITE" id="PS50836">
    <property type="entry name" value="DOMON"/>
    <property type="match status" value="1"/>
</dbReference>
<protein>
    <recommendedName>
        <fullName evidence="4">DOMON domain-containing protein</fullName>
    </recommendedName>
</protein>
<dbReference type="Pfam" id="PF16010">
    <property type="entry name" value="CDH-cyt"/>
    <property type="match status" value="1"/>
</dbReference>
<gene>
    <name evidence="5" type="ORF">SEUCBS140593_009579</name>
</gene>
<sequence>MVRPLALALLAPAVAASVSNIHISQLGTTIAINLPPNNNDINFYMTAPTYYSWVAMGFGSQMANSLMLIAYPASDGKHVTVSPRLGTGDTEPQFDSNYHVRLNGNSTVYGSYIVASGTCVNCRSWAGGYLNSNTNSQPMMYALGPSTSSHIASNDQGVTIQKHTAYGRFLLSTIQATGYGGTGALTSIDNQVNTGTQPVNTYGANSPNGVIVGDSDSLGLAHGITMAVAALVLAPIDVILGGGRLLSSFPLIHAVCSLLYLLLLIAGLGTGIKASAEYVATQQFATAHQVLGFITFFVALLLLGLGIALHVGRALSSSGERGVVGLAHKWGIRFLWLLMLIDGGLGLQLAEASIGLIIGYIVFAGATFLAVVFVLACLWCIGSRRSRSRDGVRSAGIVDGGGVFRKSVNSRKTSGDSEPVIIPDNRHAR</sequence>
<feature type="transmembrane region" description="Helical" evidence="2">
    <location>
        <begin position="290"/>
        <end position="309"/>
    </location>
</feature>
<dbReference type="Proteomes" id="UP001642482">
    <property type="component" value="Unassembled WGS sequence"/>
</dbReference>
<feature type="transmembrane region" description="Helical" evidence="2">
    <location>
        <begin position="330"/>
        <end position="350"/>
    </location>
</feature>
<feature type="chain" id="PRO_5047082207" description="DOMON domain-containing protein" evidence="3">
    <location>
        <begin position="17"/>
        <end position="429"/>
    </location>
</feature>
<feature type="transmembrane region" description="Helical" evidence="2">
    <location>
        <begin position="356"/>
        <end position="381"/>
    </location>
</feature>
<dbReference type="SUPFAM" id="SSF49344">
    <property type="entry name" value="CBD9-like"/>
    <property type="match status" value="1"/>
</dbReference>
<dbReference type="CDD" id="cd09630">
    <property type="entry name" value="CDH_like_cytochrome"/>
    <property type="match status" value="1"/>
</dbReference>
<evidence type="ECO:0000256" key="2">
    <source>
        <dbReference type="SAM" id="Phobius"/>
    </source>
</evidence>
<evidence type="ECO:0000313" key="6">
    <source>
        <dbReference type="Proteomes" id="UP001642482"/>
    </source>
</evidence>
<comment type="caution">
    <text evidence="5">The sequence shown here is derived from an EMBL/GenBank/DDBJ whole genome shotgun (WGS) entry which is preliminary data.</text>
</comment>
<dbReference type="SMART" id="SM00664">
    <property type="entry name" value="DoH"/>
    <property type="match status" value="1"/>
</dbReference>
<reference evidence="5 6" key="1">
    <citation type="submission" date="2024-01" db="EMBL/GenBank/DDBJ databases">
        <authorList>
            <person name="Allen C."/>
            <person name="Tagirdzhanova G."/>
        </authorList>
    </citation>
    <scope>NUCLEOTIDE SEQUENCE [LARGE SCALE GENOMIC DNA]</scope>
</reference>
<feature type="domain" description="DOMON" evidence="4">
    <location>
        <begin position="26"/>
        <end position="144"/>
    </location>
</feature>
<dbReference type="PANTHER" id="PTHR47797">
    <property type="entry name" value="DEHYDROGENASE, PUTATIVE (AFU_ORTHOLOGUE AFUA_8G05805)-RELATED"/>
    <property type="match status" value="1"/>
</dbReference>
<evidence type="ECO:0000256" key="1">
    <source>
        <dbReference type="SAM" id="MobiDB-lite"/>
    </source>
</evidence>
<keyword evidence="2" id="KW-0812">Transmembrane</keyword>
<evidence type="ECO:0000313" key="5">
    <source>
        <dbReference type="EMBL" id="CAK7236315.1"/>
    </source>
</evidence>
<keyword evidence="6" id="KW-1185">Reference proteome</keyword>
<feature type="transmembrane region" description="Helical" evidence="2">
    <location>
        <begin position="251"/>
        <end position="270"/>
    </location>
</feature>
<proteinExistence type="predicted"/>
<keyword evidence="3" id="KW-0732">Signal</keyword>
<keyword evidence="2" id="KW-0472">Membrane</keyword>
<dbReference type="PANTHER" id="PTHR47797:SF1">
    <property type="entry name" value="CYTOCHROME B561 DOMAIN-CONTAINING PROTEIN-RELATED"/>
    <property type="match status" value="1"/>
</dbReference>
<evidence type="ECO:0000256" key="3">
    <source>
        <dbReference type="SAM" id="SignalP"/>
    </source>
</evidence>
<dbReference type="EMBL" id="CAWUHD010000161">
    <property type="protein sequence ID" value="CAK7236315.1"/>
    <property type="molecule type" value="Genomic_DNA"/>
</dbReference>
<dbReference type="InterPro" id="IPR015920">
    <property type="entry name" value="Cellobiose_DH-like_cyt"/>
</dbReference>
<dbReference type="Gene3D" id="2.60.40.1210">
    <property type="entry name" value="Cellobiose dehydrogenase, cytochrome domain"/>
    <property type="match status" value="1"/>
</dbReference>
<keyword evidence="2" id="KW-1133">Transmembrane helix</keyword>
<dbReference type="InterPro" id="IPR005018">
    <property type="entry name" value="DOMON_domain"/>
</dbReference>